<dbReference type="AlphaFoldDB" id="A0A1T5CQX0"/>
<dbReference type="EMBL" id="FUYZ01000001">
    <property type="protein sequence ID" value="SKB61827.1"/>
    <property type="molecule type" value="Genomic_DNA"/>
</dbReference>
<sequence>MDAFELENAESFMDEDLSNFDIVKRQDYFELTNYQLDLKIQQRLIDMLSKEEIEVDLDFHFELSEKHEEAKIGFKINDNYFEAKNGFMELIFDNLQKQFDGKYRFKNCYGCLYGDYSVYGQGFMGPVLCFKNQKEAYLRVQNKGEYMDLDPQESTQQEIFCCDEYEIRDKSVGYRGTVI</sequence>
<dbReference type="Pfam" id="PF19822">
    <property type="entry name" value="DUF6304"/>
    <property type="match status" value="1"/>
</dbReference>
<name>A0A1T5CQX0_9FLAO</name>
<keyword evidence="2" id="KW-1185">Reference proteome</keyword>
<dbReference type="InterPro" id="IPR046271">
    <property type="entry name" value="DUF6304"/>
</dbReference>
<evidence type="ECO:0000313" key="1">
    <source>
        <dbReference type="EMBL" id="SKB61827.1"/>
    </source>
</evidence>
<evidence type="ECO:0000313" key="2">
    <source>
        <dbReference type="Proteomes" id="UP000191112"/>
    </source>
</evidence>
<protein>
    <submittedName>
        <fullName evidence="1">Uncharacterized protein</fullName>
    </submittedName>
</protein>
<dbReference type="STRING" id="619805.SAMN05660477_00259"/>
<dbReference type="Proteomes" id="UP000191112">
    <property type="component" value="Unassembled WGS sequence"/>
</dbReference>
<organism evidence="1 2">
    <name type="scientific">Soonwooa buanensis</name>
    <dbReference type="NCBI Taxonomy" id="619805"/>
    <lineage>
        <taxon>Bacteria</taxon>
        <taxon>Pseudomonadati</taxon>
        <taxon>Bacteroidota</taxon>
        <taxon>Flavobacteriia</taxon>
        <taxon>Flavobacteriales</taxon>
        <taxon>Weeksellaceae</taxon>
        <taxon>Chryseobacterium group</taxon>
        <taxon>Soonwooa</taxon>
    </lineage>
</organism>
<gene>
    <name evidence="1" type="ORF">SAMN05660477_00259</name>
</gene>
<proteinExistence type="predicted"/>
<reference evidence="1 2" key="1">
    <citation type="submission" date="2017-02" db="EMBL/GenBank/DDBJ databases">
        <authorList>
            <person name="Peterson S.W."/>
        </authorList>
    </citation>
    <scope>NUCLEOTIDE SEQUENCE [LARGE SCALE GENOMIC DNA]</scope>
    <source>
        <strain evidence="1 2">DSM 22323</strain>
    </source>
</reference>
<accession>A0A1T5CQX0</accession>